<organism evidence="6 7">
    <name type="scientific">Lysobacter enzymogenes</name>
    <dbReference type="NCBI Taxonomy" id="69"/>
    <lineage>
        <taxon>Bacteria</taxon>
        <taxon>Pseudomonadati</taxon>
        <taxon>Pseudomonadota</taxon>
        <taxon>Gammaproteobacteria</taxon>
        <taxon>Lysobacterales</taxon>
        <taxon>Lysobacteraceae</taxon>
        <taxon>Lysobacter</taxon>
    </lineage>
</organism>
<dbReference type="InterPro" id="IPR022642">
    <property type="entry name" value="CheR_C"/>
</dbReference>
<dbReference type="CDD" id="cd02440">
    <property type="entry name" value="AdoMet_MTases"/>
    <property type="match status" value="1"/>
</dbReference>
<accession>A0A0S2DHF8</accession>
<feature type="domain" description="CheR-type methyltransferase" evidence="5">
    <location>
        <begin position="1"/>
        <end position="241"/>
    </location>
</feature>
<keyword evidence="2 6" id="KW-0808">Transferase</keyword>
<dbReference type="EMBL" id="CP013140">
    <property type="protein sequence ID" value="ALN57800.1"/>
    <property type="molecule type" value="Genomic_DNA"/>
</dbReference>
<keyword evidence="1 6" id="KW-0489">Methyltransferase</keyword>
<dbReference type="OrthoDB" id="9816309at2"/>
<dbReference type="InterPro" id="IPR011990">
    <property type="entry name" value="TPR-like_helical_dom_sf"/>
</dbReference>
<dbReference type="InterPro" id="IPR050903">
    <property type="entry name" value="Bact_Chemotaxis_MeTrfase"/>
</dbReference>
<sequence>MDAAAFKRWLKATMGLDAEAVGPGVVERAIAGRMRALGVAEADAYWRRLQAQPLEQQELIEAVVVPETWFFRGVEAFDALALAFASRLSEPGNAPLRLLSLPCSTGEEPYTLAMALLDAGWPPQRLRIDAYDISERALAKAGHAVYGANSFRGGDLRYRDRHFRALGHGRWQLSDAVRGCVRLHRANVLAIDFLPEAASFDAVFCRNLLIYFDQDTQVRAVGVLARALAAGGLLFVGAAETGLLLSLGYASAQIPMAAAFRNQRSAPVPAPAPQQPWRAPALAPLPAAAARPRPFAAVATALAARPAPASPPAPAQAADDSLPQARRLADNGDFAQAERLCQAHLRAHGPNAEALCLLGVIYGADGADARAEDAFRKALYLQPDHAESLMHLALLLDAKGDAAGARLMRQRAARHRDRNP</sequence>
<evidence type="ECO:0000256" key="4">
    <source>
        <dbReference type="PROSITE-ProRule" id="PRU00339"/>
    </source>
</evidence>
<dbReference type="InterPro" id="IPR000780">
    <property type="entry name" value="CheR_MeTrfase"/>
</dbReference>
<dbReference type="SUPFAM" id="SSF48452">
    <property type="entry name" value="TPR-like"/>
    <property type="match status" value="1"/>
</dbReference>
<dbReference type="GO" id="GO:0008757">
    <property type="term" value="F:S-adenosylmethionine-dependent methyltransferase activity"/>
    <property type="evidence" value="ECO:0007669"/>
    <property type="project" value="InterPro"/>
</dbReference>
<evidence type="ECO:0000256" key="1">
    <source>
        <dbReference type="ARBA" id="ARBA00022603"/>
    </source>
</evidence>
<evidence type="ECO:0000313" key="7">
    <source>
        <dbReference type="Proteomes" id="UP000061569"/>
    </source>
</evidence>
<dbReference type="PATRIC" id="fig|69.6.peg.2414"/>
<evidence type="ECO:0000256" key="3">
    <source>
        <dbReference type="ARBA" id="ARBA00022691"/>
    </source>
</evidence>
<keyword evidence="3" id="KW-0949">S-adenosyl-L-methionine</keyword>
<dbReference type="PRINTS" id="PR00996">
    <property type="entry name" value="CHERMTFRASE"/>
</dbReference>
<dbReference type="STRING" id="69.GLE_2451"/>
<dbReference type="AlphaFoldDB" id="A0A0S2DHF8"/>
<dbReference type="SMART" id="SM00028">
    <property type="entry name" value="TPR"/>
    <property type="match status" value="1"/>
</dbReference>
<feature type="repeat" description="TPR" evidence="4">
    <location>
        <begin position="352"/>
        <end position="385"/>
    </location>
</feature>
<name>A0A0S2DHF8_LYSEN</name>
<dbReference type="KEGG" id="lez:GLE_2451"/>
<dbReference type="Gene3D" id="3.40.50.150">
    <property type="entry name" value="Vaccinia Virus protein VP39"/>
    <property type="match status" value="1"/>
</dbReference>
<protein>
    <submittedName>
        <fullName evidence="6">CheR-type methyltransferase</fullName>
    </submittedName>
</protein>
<dbReference type="PANTHER" id="PTHR24422:SF19">
    <property type="entry name" value="CHEMOTAXIS PROTEIN METHYLTRANSFERASE"/>
    <property type="match status" value="1"/>
</dbReference>
<proteinExistence type="predicted"/>
<dbReference type="SMART" id="SM00138">
    <property type="entry name" value="MeTrc"/>
    <property type="match status" value="1"/>
</dbReference>
<dbReference type="SUPFAM" id="SSF47757">
    <property type="entry name" value="Chemotaxis receptor methyltransferase CheR, N-terminal domain"/>
    <property type="match status" value="1"/>
</dbReference>
<evidence type="ECO:0000256" key="2">
    <source>
        <dbReference type="ARBA" id="ARBA00022679"/>
    </source>
</evidence>
<dbReference type="Proteomes" id="UP000061569">
    <property type="component" value="Chromosome"/>
</dbReference>
<dbReference type="PROSITE" id="PS50005">
    <property type="entry name" value="TPR"/>
    <property type="match status" value="1"/>
</dbReference>
<dbReference type="PROSITE" id="PS50123">
    <property type="entry name" value="CHER"/>
    <property type="match status" value="1"/>
</dbReference>
<dbReference type="InterPro" id="IPR019734">
    <property type="entry name" value="TPR_rpt"/>
</dbReference>
<dbReference type="GO" id="GO:0032259">
    <property type="term" value="P:methylation"/>
    <property type="evidence" value="ECO:0007669"/>
    <property type="project" value="UniProtKB-KW"/>
</dbReference>
<keyword evidence="4" id="KW-0802">TPR repeat</keyword>
<evidence type="ECO:0000313" key="6">
    <source>
        <dbReference type="EMBL" id="ALN57800.1"/>
    </source>
</evidence>
<dbReference type="PANTHER" id="PTHR24422">
    <property type="entry name" value="CHEMOTAXIS PROTEIN METHYLTRANSFERASE"/>
    <property type="match status" value="1"/>
</dbReference>
<reference evidence="6 7" key="1">
    <citation type="submission" date="2015-11" db="EMBL/GenBank/DDBJ databases">
        <title>Genome sequences of Lysobacter enzymogenes strain C3 and Lysobacter antibioticus ATCC 29479.</title>
        <authorList>
            <person name="Kobayashi D.Y."/>
        </authorList>
    </citation>
    <scope>NUCLEOTIDE SEQUENCE [LARGE SCALE GENOMIC DNA]</scope>
    <source>
        <strain evidence="6 7">C3</strain>
    </source>
</reference>
<gene>
    <name evidence="6" type="ORF">GLE_2451</name>
</gene>
<dbReference type="SUPFAM" id="SSF53335">
    <property type="entry name" value="S-adenosyl-L-methionine-dependent methyltransferases"/>
    <property type="match status" value="1"/>
</dbReference>
<evidence type="ECO:0000259" key="5">
    <source>
        <dbReference type="PROSITE" id="PS50123"/>
    </source>
</evidence>
<dbReference type="Gene3D" id="1.25.40.10">
    <property type="entry name" value="Tetratricopeptide repeat domain"/>
    <property type="match status" value="1"/>
</dbReference>
<dbReference type="InterPro" id="IPR029063">
    <property type="entry name" value="SAM-dependent_MTases_sf"/>
</dbReference>
<dbReference type="Pfam" id="PF01739">
    <property type="entry name" value="CheR"/>
    <property type="match status" value="1"/>
</dbReference>